<protein>
    <submittedName>
        <fullName evidence="2">3589_t:CDS:1</fullName>
    </submittedName>
</protein>
<dbReference type="EMBL" id="CAJVPY010005970">
    <property type="protein sequence ID" value="CAG8653855.1"/>
    <property type="molecule type" value="Genomic_DNA"/>
</dbReference>
<proteinExistence type="predicted"/>
<comment type="caution">
    <text evidence="2">The sequence shown here is derived from an EMBL/GenBank/DDBJ whole genome shotgun (WGS) entry which is preliminary data.</text>
</comment>
<feature type="region of interest" description="Disordered" evidence="1">
    <location>
        <begin position="31"/>
        <end position="56"/>
    </location>
</feature>
<keyword evidence="3" id="KW-1185">Reference proteome</keyword>
<reference evidence="2" key="1">
    <citation type="submission" date="2021-06" db="EMBL/GenBank/DDBJ databases">
        <authorList>
            <person name="Kallberg Y."/>
            <person name="Tangrot J."/>
            <person name="Rosling A."/>
        </authorList>
    </citation>
    <scope>NUCLEOTIDE SEQUENCE</scope>
    <source>
        <strain evidence="2">MA453B</strain>
    </source>
</reference>
<evidence type="ECO:0000313" key="3">
    <source>
        <dbReference type="Proteomes" id="UP000789405"/>
    </source>
</evidence>
<feature type="non-terminal residue" evidence="2">
    <location>
        <position position="186"/>
    </location>
</feature>
<dbReference type="Proteomes" id="UP000789405">
    <property type="component" value="Unassembled WGS sequence"/>
</dbReference>
<evidence type="ECO:0000313" key="2">
    <source>
        <dbReference type="EMBL" id="CAG8653855.1"/>
    </source>
</evidence>
<name>A0A9N9DYG8_9GLOM</name>
<dbReference type="AlphaFoldDB" id="A0A9N9DYG8"/>
<feature type="non-terminal residue" evidence="2">
    <location>
        <position position="1"/>
    </location>
</feature>
<organism evidence="2 3">
    <name type="scientific">Dentiscutata erythropus</name>
    <dbReference type="NCBI Taxonomy" id="1348616"/>
    <lineage>
        <taxon>Eukaryota</taxon>
        <taxon>Fungi</taxon>
        <taxon>Fungi incertae sedis</taxon>
        <taxon>Mucoromycota</taxon>
        <taxon>Glomeromycotina</taxon>
        <taxon>Glomeromycetes</taxon>
        <taxon>Diversisporales</taxon>
        <taxon>Gigasporaceae</taxon>
        <taxon>Dentiscutata</taxon>
    </lineage>
</organism>
<evidence type="ECO:0000256" key="1">
    <source>
        <dbReference type="SAM" id="MobiDB-lite"/>
    </source>
</evidence>
<accession>A0A9N9DYG8</accession>
<sequence length="186" mass="21948">MLKSSAIKIITYIRFNDIVIIPDQESEQQTYLSNNSSDNLSDEDSEQSNDGFSLDNNNCNSNKPDHSWILIWAFKYQERFQLPKVGINLLIFFLKLLLSHLDRKRFENFPSNINKARKLLKIKIKNKKFTTCPDYNKLYNIDTIPKNTDNNNLEFKCTHIEFPNYPLRFKREPCRLELLVKIPIGD</sequence>
<dbReference type="OrthoDB" id="2372716at2759"/>
<gene>
    <name evidence="2" type="ORF">DERYTH_LOCUS10332</name>
</gene>